<evidence type="ECO:0000313" key="2">
    <source>
        <dbReference type="Proteomes" id="UP000887578"/>
    </source>
</evidence>
<evidence type="ECO:0000313" key="3">
    <source>
        <dbReference type="WBParaSite" id="PDA_v2.g5837.t1"/>
    </source>
</evidence>
<accession>A0A914QQ16</accession>
<protein>
    <submittedName>
        <fullName evidence="3">BTB domain-containing protein</fullName>
    </submittedName>
</protein>
<name>A0A914QQ16_9BILA</name>
<keyword evidence="2" id="KW-1185">Reference proteome</keyword>
<feature type="domain" description="BTB" evidence="1">
    <location>
        <begin position="169"/>
        <end position="233"/>
    </location>
</feature>
<dbReference type="SMART" id="SM00225">
    <property type="entry name" value="BTB"/>
    <property type="match status" value="1"/>
</dbReference>
<dbReference type="PROSITE" id="PS50097">
    <property type="entry name" value="BTB"/>
    <property type="match status" value="1"/>
</dbReference>
<dbReference type="WBParaSite" id="PDA_v2.g5837.t1">
    <property type="protein sequence ID" value="PDA_v2.g5837.t1"/>
    <property type="gene ID" value="PDA_v2.g5837"/>
</dbReference>
<dbReference type="Pfam" id="PF00651">
    <property type="entry name" value="BTB"/>
    <property type="match status" value="1"/>
</dbReference>
<dbReference type="PANTHER" id="PTHR24413">
    <property type="entry name" value="SPECKLE-TYPE POZ PROTEIN"/>
    <property type="match status" value="1"/>
</dbReference>
<proteinExistence type="predicted"/>
<sequence>MSTTTKRKYANDDCYPILIDWTISKTKLSANENNSFSTPYSKEIENLPGVKYYLLMDLKRASDSGEGTWVFFHLIIPSNMSINVKATISCKTANFHRTWAFKYTKTTGYGSQLCFFNELYDPAKNFIVNNQLVISLKATLKVENSDPIVPKILKGESLGWKLWNNEEDKDATIAVNGMEIKVHKCILKRRSTKFDCLFKVKSEPTKKKNNSDKIVVKKHTYDTVKEAIMFCYDIQSSEILSAEDATDLIKFAHEYQINDLKKNMEEFCIENLSVSNAVIFSNSSLEVEAEMLEQKCFDFLLKCLKDGTAVKDIEDLDAGMKEKIFLQGFTKSYKD</sequence>
<dbReference type="Proteomes" id="UP000887578">
    <property type="component" value="Unplaced"/>
</dbReference>
<dbReference type="Gene3D" id="3.30.710.10">
    <property type="entry name" value="Potassium Channel Kv1.1, Chain A"/>
    <property type="match status" value="1"/>
</dbReference>
<dbReference type="InterPro" id="IPR000210">
    <property type="entry name" value="BTB/POZ_dom"/>
</dbReference>
<dbReference type="InterPro" id="IPR011333">
    <property type="entry name" value="SKP1/BTB/POZ_sf"/>
</dbReference>
<reference evidence="3" key="1">
    <citation type="submission" date="2022-11" db="UniProtKB">
        <authorList>
            <consortium name="WormBaseParasite"/>
        </authorList>
    </citation>
    <scope>IDENTIFICATION</scope>
</reference>
<evidence type="ECO:0000259" key="1">
    <source>
        <dbReference type="PROSITE" id="PS50097"/>
    </source>
</evidence>
<dbReference type="SUPFAM" id="SSF54695">
    <property type="entry name" value="POZ domain"/>
    <property type="match status" value="1"/>
</dbReference>
<organism evidence="2 3">
    <name type="scientific">Panagrolaimus davidi</name>
    <dbReference type="NCBI Taxonomy" id="227884"/>
    <lineage>
        <taxon>Eukaryota</taxon>
        <taxon>Metazoa</taxon>
        <taxon>Ecdysozoa</taxon>
        <taxon>Nematoda</taxon>
        <taxon>Chromadorea</taxon>
        <taxon>Rhabditida</taxon>
        <taxon>Tylenchina</taxon>
        <taxon>Panagrolaimomorpha</taxon>
        <taxon>Panagrolaimoidea</taxon>
        <taxon>Panagrolaimidae</taxon>
        <taxon>Panagrolaimus</taxon>
    </lineage>
</organism>
<dbReference type="AlphaFoldDB" id="A0A914QQ16"/>